<comment type="caution">
    <text evidence="2">The sequence shown here is derived from an EMBL/GenBank/DDBJ whole genome shotgun (WGS) entry which is preliminary data.</text>
</comment>
<organism evidence="2 3">
    <name type="scientific">Bradyrhizobium japonicum</name>
    <dbReference type="NCBI Taxonomy" id="375"/>
    <lineage>
        <taxon>Bacteria</taxon>
        <taxon>Pseudomonadati</taxon>
        <taxon>Pseudomonadota</taxon>
        <taxon>Alphaproteobacteria</taxon>
        <taxon>Hyphomicrobiales</taxon>
        <taxon>Nitrobacteraceae</taxon>
        <taxon>Bradyrhizobium</taxon>
    </lineage>
</organism>
<evidence type="ECO:0000256" key="1">
    <source>
        <dbReference type="SAM" id="MobiDB-lite"/>
    </source>
</evidence>
<feature type="compositionally biased region" description="Basic and acidic residues" evidence="1">
    <location>
        <begin position="10"/>
        <end position="29"/>
    </location>
</feature>
<accession>A0A1Y2JXI6</accession>
<name>A0A1Y2JXI6_BRAJP</name>
<evidence type="ECO:0000313" key="2">
    <source>
        <dbReference type="EMBL" id="OSJ36851.1"/>
    </source>
</evidence>
<proteinExistence type="predicted"/>
<dbReference type="AlphaFoldDB" id="A0A1Y2JXI6"/>
<gene>
    <name evidence="2" type="ORF">BSZ19_02220</name>
</gene>
<dbReference type="Proteomes" id="UP000193335">
    <property type="component" value="Unassembled WGS sequence"/>
</dbReference>
<evidence type="ECO:0000313" key="3">
    <source>
        <dbReference type="Proteomes" id="UP000193335"/>
    </source>
</evidence>
<reference evidence="2 3" key="1">
    <citation type="submission" date="2017-03" db="EMBL/GenBank/DDBJ databases">
        <title>Whole genome sequences of fourteen strains of Bradyrhizobium canariense and one strain of Bradyrhizobium japonicum isolated from Lupinus (Papilionoideae: Genisteae) species in Algeria.</title>
        <authorList>
            <person name="Crovadore J."/>
            <person name="Chekireb D."/>
            <person name="Brachmann A."/>
            <person name="Chablais R."/>
            <person name="Cochard B."/>
            <person name="Lefort F."/>
        </authorList>
    </citation>
    <scope>NUCLEOTIDE SEQUENCE [LARGE SCALE GENOMIC DNA]</scope>
    <source>
        <strain evidence="2 3">UBMA197</strain>
    </source>
</reference>
<dbReference type="EMBL" id="NAFL01000168">
    <property type="protein sequence ID" value="OSJ36851.1"/>
    <property type="molecule type" value="Genomic_DNA"/>
</dbReference>
<protein>
    <submittedName>
        <fullName evidence="2">Uncharacterized protein</fullName>
    </submittedName>
</protein>
<sequence length="90" mass="10372">MRQKLPLGQRSRENRLAPSRELKEARDERLYGSSDTTRLSIRQAIVAWRYSKALSHIVNFEERPTRHDISVAPLPKDRWLATAASTGNRS</sequence>
<feature type="region of interest" description="Disordered" evidence="1">
    <location>
        <begin position="1"/>
        <end position="29"/>
    </location>
</feature>